<dbReference type="AlphaFoldDB" id="A0A931N1U3"/>
<evidence type="ECO:0000313" key="2">
    <source>
        <dbReference type="EMBL" id="MBH0778790.1"/>
    </source>
</evidence>
<organism evidence="2 3">
    <name type="scientific">Nocardia bovistercoris</name>
    <dbReference type="NCBI Taxonomy" id="2785916"/>
    <lineage>
        <taxon>Bacteria</taxon>
        <taxon>Bacillati</taxon>
        <taxon>Actinomycetota</taxon>
        <taxon>Actinomycetes</taxon>
        <taxon>Mycobacteriales</taxon>
        <taxon>Nocardiaceae</taxon>
        <taxon>Nocardia</taxon>
    </lineage>
</organism>
<sequence>MSLTIRHTAETGTLLDGTGRGDGTYEVMTEVRKRVGHWKWFRSMGQWGLVSSRDRQPKDYCINAAAEALRAAGFTVALEIDRAHRPAAEAEADRAARQEDRVDALDAKADRRAAKATAADEASRRAHESLPEWGEPVKIGHHSENRHRRSLERAWNAMGRSVEAHRDADVAAQRAEAARHTTDYRHSPVTVANRIDKFEAEQRGDQRILDGGERGRPPYVTIDKPASGAYREKVIARMAQRADEIQHWKDVRAAQIADGLTLGLTKADVAKGDAVKVRGEWYRVVRANAKTVTVESRFIAGHNGTVPYQEISAHRKAADPTEAKA</sequence>
<dbReference type="Pfam" id="PF12083">
    <property type="entry name" value="DUF3560"/>
    <property type="match status" value="1"/>
</dbReference>
<accession>A0A931N1U3</accession>
<dbReference type="EMBL" id="JADMLG010000008">
    <property type="protein sequence ID" value="MBH0778790.1"/>
    <property type="molecule type" value="Genomic_DNA"/>
</dbReference>
<dbReference type="InterPro" id="IPR021944">
    <property type="entry name" value="DUF3560"/>
</dbReference>
<gene>
    <name evidence="2" type="ORF">IT779_21140</name>
</gene>
<feature type="region of interest" description="Disordered" evidence="1">
    <location>
        <begin position="88"/>
        <end position="145"/>
    </location>
</feature>
<protein>
    <submittedName>
        <fullName evidence="2">DUF3560 domain-containing protein</fullName>
    </submittedName>
</protein>
<feature type="compositionally biased region" description="Basic and acidic residues" evidence="1">
    <location>
        <begin position="121"/>
        <end position="130"/>
    </location>
</feature>
<proteinExistence type="predicted"/>
<evidence type="ECO:0000313" key="3">
    <source>
        <dbReference type="Proteomes" id="UP000655751"/>
    </source>
</evidence>
<feature type="compositionally biased region" description="Basic and acidic residues" evidence="1">
    <location>
        <begin position="88"/>
        <end position="113"/>
    </location>
</feature>
<name>A0A931N1U3_9NOCA</name>
<dbReference type="Proteomes" id="UP000655751">
    <property type="component" value="Unassembled WGS sequence"/>
</dbReference>
<keyword evidence="3" id="KW-1185">Reference proteome</keyword>
<reference evidence="2" key="1">
    <citation type="submission" date="2020-11" db="EMBL/GenBank/DDBJ databases">
        <title>Nocardia NEAU-351.nov., a novel actinomycete isolated from the cow dung.</title>
        <authorList>
            <person name="Zhang X."/>
        </authorList>
    </citation>
    <scope>NUCLEOTIDE SEQUENCE</scope>
    <source>
        <strain evidence="2">NEAU-351</strain>
    </source>
</reference>
<comment type="caution">
    <text evidence="2">The sequence shown here is derived from an EMBL/GenBank/DDBJ whole genome shotgun (WGS) entry which is preliminary data.</text>
</comment>
<dbReference type="RefSeq" id="WP_196151086.1">
    <property type="nucleotide sequence ID" value="NZ_JADMLG010000008.1"/>
</dbReference>
<evidence type="ECO:0000256" key="1">
    <source>
        <dbReference type="SAM" id="MobiDB-lite"/>
    </source>
</evidence>